<evidence type="ECO:0000313" key="4">
    <source>
        <dbReference type="Proteomes" id="UP000001542"/>
    </source>
</evidence>
<reference evidence="3" key="1">
    <citation type="submission" date="2006-10" db="EMBL/GenBank/DDBJ databases">
        <authorList>
            <person name="Amadeo P."/>
            <person name="Zhao Q."/>
            <person name="Wortman J."/>
            <person name="Fraser-Liggett C."/>
            <person name="Carlton J."/>
        </authorList>
    </citation>
    <scope>NUCLEOTIDE SEQUENCE</scope>
    <source>
        <strain evidence="3">G3</strain>
    </source>
</reference>
<organism evidence="3 4">
    <name type="scientific">Trichomonas vaginalis (strain ATCC PRA-98 / G3)</name>
    <dbReference type="NCBI Taxonomy" id="412133"/>
    <lineage>
        <taxon>Eukaryota</taxon>
        <taxon>Metamonada</taxon>
        <taxon>Parabasalia</taxon>
        <taxon>Trichomonadida</taxon>
        <taxon>Trichomonadidae</taxon>
        <taxon>Trichomonas</taxon>
    </lineage>
</organism>
<dbReference type="Proteomes" id="UP000001542">
    <property type="component" value="Unassembled WGS sequence"/>
</dbReference>
<dbReference type="VEuPathDB" id="TrichDB:TVAG_414410"/>
<gene>
    <name evidence="3" type="ORF">TVAG_414410</name>
</gene>
<dbReference type="AlphaFoldDB" id="A2FDR0"/>
<dbReference type="VEuPathDB" id="TrichDB:TVAGG3_0563130"/>
<dbReference type="SMR" id="A2FDR0"/>
<reference evidence="3" key="2">
    <citation type="journal article" date="2007" name="Science">
        <title>Draft genome sequence of the sexually transmitted pathogen Trichomonas vaginalis.</title>
        <authorList>
            <person name="Carlton J.M."/>
            <person name="Hirt R.P."/>
            <person name="Silva J.C."/>
            <person name="Delcher A.L."/>
            <person name="Schatz M."/>
            <person name="Zhao Q."/>
            <person name="Wortman J.R."/>
            <person name="Bidwell S.L."/>
            <person name="Alsmark U.C.M."/>
            <person name="Besteiro S."/>
            <person name="Sicheritz-Ponten T."/>
            <person name="Noel C.J."/>
            <person name="Dacks J.B."/>
            <person name="Foster P.G."/>
            <person name="Simillion C."/>
            <person name="Van de Peer Y."/>
            <person name="Miranda-Saavedra D."/>
            <person name="Barton G.J."/>
            <person name="Westrop G.D."/>
            <person name="Mueller S."/>
            <person name="Dessi D."/>
            <person name="Fiori P.L."/>
            <person name="Ren Q."/>
            <person name="Paulsen I."/>
            <person name="Zhang H."/>
            <person name="Bastida-Corcuera F.D."/>
            <person name="Simoes-Barbosa A."/>
            <person name="Brown M.T."/>
            <person name="Hayes R.D."/>
            <person name="Mukherjee M."/>
            <person name="Okumura C.Y."/>
            <person name="Schneider R."/>
            <person name="Smith A.J."/>
            <person name="Vanacova S."/>
            <person name="Villalvazo M."/>
            <person name="Haas B.J."/>
            <person name="Pertea M."/>
            <person name="Feldblyum T.V."/>
            <person name="Utterback T.R."/>
            <person name="Shu C.L."/>
            <person name="Osoegawa K."/>
            <person name="de Jong P.J."/>
            <person name="Hrdy I."/>
            <person name="Horvathova L."/>
            <person name="Zubacova Z."/>
            <person name="Dolezal P."/>
            <person name="Malik S.B."/>
            <person name="Logsdon J.M. Jr."/>
            <person name="Henze K."/>
            <person name="Gupta A."/>
            <person name="Wang C.C."/>
            <person name="Dunne R.L."/>
            <person name="Upcroft J.A."/>
            <person name="Upcroft P."/>
            <person name="White O."/>
            <person name="Salzberg S.L."/>
            <person name="Tang P."/>
            <person name="Chiu C.-H."/>
            <person name="Lee Y.-S."/>
            <person name="Embley T.M."/>
            <person name="Coombs G.H."/>
            <person name="Mottram J.C."/>
            <person name="Tachezy J."/>
            <person name="Fraser-Liggett C.M."/>
            <person name="Johnson P.J."/>
        </authorList>
    </citation>
    <scope>NUCLEOTIDE SEQUENCE [LARGE SCALE GENOMIC DNA]</scope>
    <source>
        <strain evidence="3">G3</strain>
    </source>
</reference>
<proteinExistence type="predicted"/>
<evidence type="ECO:0000313" key="3">
    <source>
        <dbReference type="EMBL" id="EAX96960.1"/>
    </source>
</evidence>
<dbReference type="RefSeq" id="XP_001309890.1">
    <property type="nucleotide sequence ID" value="XM_001309889.1"/>
</dbReference>
<accession>A2FDR0</accession>
<evidence type="ECO:0000256" key="1">
    <source>
        <dbReference type="SAM" id="Coils"/>
    </source>
</evidence>
<sequence>MLDSSNSSLYDATKEWKEKADDALQASLARFYSSIDKNQRRSTNTTSISRLLAQTKRGPSQKEIDKENEMKEKQSKQWTRTQIEEINIQAEKEMESLNKLKVQQQQQFQLQLSEKNDVWDKVLMERRAEAAKLRFMISKLSNEISRARNEAKSAIDAAKKQENENLRAIRLSREKLIRQISQLTSDIQKEKIMFESENRLTKSTSDSNLSQKQDTLARLQSRLSALKVLQNNKEEGQQLSFKEELKKIKQLKALLEEKNAEIVQKQSDVMVMKKQCASMARLICARKDEASSYDRQITAIKKDNERIEDEIAKMDRNSLPLRRLSAAFV</sequence>
<feature type="compositionally biased region" description="Basic and acidic residues" evidence="2">
    <location>
        <begin position="60"/>
        <end position="75"/>
    </location>
</feature>
<keyword evidence="1" id="KW-0175">Coiled coil</keyword>
<feature type="coiled-coil region" evidence="1">
    <location>
        <begin position="80"/>
        <end position="317"/>
    </location>
</feature>
<keyword evidence="4" id="KW-1185">Reference proteome</keyword>
<dbReference type="EMBL" id="DS113736">
    <property type="protein sequence ID" value="EAX96960.1"/>
    <property type="molecule type" value="Genomic_DNA"/>
</dbReference>
<dbReference type="InParanoid" id="A2FDR0"/>
<feature type="region of interest" description="Disordered" evidence="2">
    <location>
        <begin position="38"/>
        <end position="77"/>
    </location>
</feature>
<evidence type="ECO:0000256" key="2">
    <source>
        <dbReference type="SAM" id="MobiDB-lite"/>
    </source>
</evidence>
<name>A2FDR0_TRIV3</name>
<protein>
    <submittedName>
        <fullName evidence="3">Uncharacterized protein</fullName>
    </submittedName>
</protein>
<dbReference type="KEGG" id="tva:4754737"/>